<accession>A0A976G3T2</accession>
<reference evidence="1 2" key="1">
    <citation type="submission" date="2018-01" db="EMBL/GenBank/DDBJ databases">
        <authorList>
            <person name="Clerissi C."/>
        </authorList>
    </citation>
    <scope>NUCLEOTIDE SEQUENCE [LARGE SCALE GENOMIC DNA]</scope>
    <source>
        <strain evidence="1">Cupriavidus taiwanensis STM 8556</strain>
    </source>
</reference>
<gene>
    <name evidence="1" type="ORF">CBM2613_B120120</name>
</gene>
<dbReference type="Proteomes" id="UP000256952">
    <property type="component" value="Chromosome CBM2613_b"/>
</dbReference>
<sequence length="76" mass="8083">MVSRCARGPGAAALWRITVYASMLAQAMPLHNRRNSNACARGLDLPCRLHARHPRLAADAGVLPSAAIPPTLPCRA</sequence>
<dbReference type="AlphaFoldDB" id="A0A976G3T2"/>
<evidence type="ECO:0000313" key="1">
    <source>
        <dbReference type="EMBL" id="SOZ68814.1"/>
    </source>
</evidence>
<protein>
    <submittedName>
        <fullName evidence="1">Uncharacterized protein</fullName>
    </submittedName>
</protein>
<dbReference type="EMBL" id="OFTH01000037">
    <property type="protein sequence ID" value="SOZ68814.1"/>
    <property type="molecule type" value="Genomic_DNA"/>
</dbReference>
<organism evidence="1 2">
    <name type="scientific">Cupriavidus taiwanensis</name>
    <dbReference type="NCBI Taxonomy" id="164546"/>
    <lineage>
        <taxon>Bacteria</taxon>
        <taxon>Pseudomonadati</taxon>
        <taxon>Pseudomonadota</taxon>
        <taxon>Betaproteobacteria</taxon>
        <taxon>Burkholderiales</taxon>
        <taxon>Burkholderiaceae</taxon>
        <taxon>Cupriavidus</taxon>
    </lineage>
</organism>
<comment type="caution">
    <text evidence="1">The sequence shown here is derived from an EMBL/GenBank/DDBJ whole genome shotgun (WGS) entry which is preliminary data.</text>
</comment>
<proteinExistence type="predicted"/>
<name>A0A976G3T2_9BURK</name>
<evidence type="ECO:0000313" key="2">
    <source>
        <dbReference type="Proteomes" id="UP000256952"/>
    </source>
</evidence>